<reference evidence="1 2" key="1">
    <citation type="submission" date="2020-04" db="EMBL/GenBank/DDBJ databases">
        <title>Ralstonia insidiosa genome sequencing and assembly.</title>
        <authorList>
            <person name="Martins R.C.R."/>
            <person name="Perdigao-Neto L.V."/>
            <person name="Levin A.S.S."/>
            <person name="Costa S.F."/>
        </authorList>
    </citation>
    <scope>NUCLEOTIDE SEQUENCE [LARGE SCALE GENOMIC DNA]</scope>
    <source>
        <strain evidence="1 2">5047</strain>
    </source>
</reference>
<dbReference type="RefSeq" id="WP_169339211.1">
    <property type="nucleotide sequence ID" value="NZ_JABBZM010000002.1"/>
</dbReference>
<accession>A0A848NP53</accession>
<name>A0A848NP53_9RALS</name>
<sequence>MTERDYTIASSPPNRKELAEAFGMNQTAVRRLEALTLDVTKNLPQGIDSNTDLALTLIASLGRQGSDGDDAERQVRDLQAVLMTMRTLQSDVSRLNGIVNDLSAILTATRLQAPSINYSTIDGAPIGQAVPALGSFSSLTIASALSVQSGGTGRSTLTAHGVLLGEGSSAINQTAAGTNGQMLLGVTGADPAFGNNPTITGGTIDGTPIGSTTPAAVTGTTVKGTVFESATSAISASSGVATTAYTFLSGVPMCWLVLANIGTTSDTTHYDCFAVVLTDGTSARIALSNFGSNMSITLSGLNLQITQSSGATQTINTVLTRVG</sequence>
<dbReference type="EMBL" id="JABBZM010000002">
    <property type="protein sequence ID" value="NMV36922.1"/>
    <property type="molecule type" value="Genomic_DNA"/>
</dbReference>
<evidence type="ECO:0000313" key="2">
    <source>
        <dbReference type="Proteomes" id="UP000575469"/>
    </source>
</evidence>
<organism evidence="1 2">
    <name type="scientific">Ralstonia insidiosa</name>
    <dbReference type="NCBI Taxonomy" id="190721"/>
    <lineage>
        <taxon>Bacteria</taxon>
        <taxon>Pseudomonadati</taxon>
        <taxon>Pseudomonadota</taxon>
        <taxon>Betaproteobacteria</taxon>
        <taxon>Burkholderiales</taxon>
        <taxon>Burkholderiaceae</taxon>
        <taxon>Ralstonia</taxon>
    </lineage>
</organism>
<comment type="caution">
    <text evidence="1">The sequence shown here is derived from an EMBL/GenBank/DDBJ whole genome shotgun (WGS) entry which is preliminary data.</text>
</comment>
<gene>
    <name evidence="1" type="ORF">HGR00_03245</name>
</gene>
<dbReference type="AlphaFoldDB" id="A0A848NP53"/>
<proteinExistence type="predicted"/>
<dbReference type="Proteomes" id="UP000575469">
    <property type="component" value="Unassembled WGS sequence"/>
</dbReference>
<evidence type="ECO:0000313" key="1">
    <source>
        <dbReference type="EMBL" id="NMV36922.1"/>
    </source>
</evidence>
<protein>
    <submittedName>
        <fullName evidence="1">Uncharacterized protein</fullName>
    </submittedName>
</protein>